<reference evidence="9" key="1">
    <citation type="submission" date="2017-09" db="EMBL/GenBank/DDBJ databases">
        <title>Depth-based differentiation of microbial function through sediment-hosted aquifers and enrichment of novel symbionts in the deep terrestrial subsurface.</title>
        <authorList>
            <person name="Probst A.J."/>
            <person name="Ladd B."/>
            <person name="Jarett J.K."/>
            <person name="Geller-Mcgrath D.E."/>
            <person name="Sieber C.M.K."/>
            <person name="Emerson J.B."/>
            <person name="Anantharaman K."/>
            <person name="Thomas B.C."/>
            <person name="Malmstrom R."/>
            <person name="Stieglmeier M."/>
            <person name="Klingl A."/>
            <person name="Woyke T."/>
            <person name="Ryan C.M."/>
            <person name="Banfield J.F."/>
        </authorList>
    </citation>
    <scope>NUCLEOTIDE SEQUENCE [LARGE SCALE GENOMIC DNA]</scope>
</reference>
<evidence type="ECO:0000259" key="6">
    <source>
        <dbReference type="Pfam" id="PF01509"/>
    </source>
</evidence>
<keyword evidence="3 5" id="KW-0819">tRNA processing</keyword>
<evidence type="ECO:0000313" key="9">
    <source>
        <dbReference type="Proteomes" id="UP000231466"/>
    </source>
</evidence>
<feature type="domain" description="Pseudouridine synthase II N-terminal" evidence="6">
    <location>
        <begin position="21"/>
        <end position="174"/>
    </location>
</feature>
<name>A0A2H0VGJ4_9BACT</name>
<keyword evidence="4 5" id="KW-0413">Isomerase</keyword>
<proteinExistence type="inferred from homology"/>
<sequence>MILNINKPAGITSHDVVDRVRKITGVRKVGHGGTLDPFATGVLVVGVGRESTKKLGEISRGTVKEYEATIELGKTSTTGDPEGKIINTANEATVSAIGLQRVEEVLVGFLGETSQTPPIYSALKIKGVPAYKLARKGLIPKLEKRDIKIDALEIVKHHPPFLQIRVAVSSGTYIRSLAGDIGKALGVGGYLKKLKRTRVGEYTVDQSQNLADLQKEFVKSSSKLNE</sequence>
<dbReference type="Pfam" id="PF01509">
    <property type="entry name" value="TruB_N"/>
    <property type="match status" value="1"/>
</dbReference>
<comment type="similarity">
    <text evidence="2 5">Belongs to the pseudouridine synthase TruB family. Type 1 subfamily.</text>
</comment>
<evidence type="ECO:0000259" key="7">
    <source>
        <dbReference type="Pfam" id="PF16198"/>
    </source>
</evidence>
<feature type="domain" description="tRNA pseudouridylate synthase B C-terminal" evidence="7">
    <location>
        <begin position="175"/>
        <end position="218"/>
    </location>
</feature>
<dbReference type="GO" id="GO:0160148">
    <property type="term" value="F:tRNA pseudouridine(55) synthase activity"/>
    <property type="evidence" value="ECO:0007669"/>
    <property type="project" value="UniProtKB-EC"/>
</dbReference>
<comment type="caution">
    <text evidence="8">The sequence shown here is derived from an EMBL/GenBank/DDBJ whole genome shotgun (WGS) entry which is preliminary data.</text>
</comment>
<dbReference type="GO" id="GO:0003723">
    <property type="term" value="F:RNA binding"/>
    <property type="evidence" value="ECO:0007669"/>
    <property type="project" value="InterPro"/>
</dbReference>
<dbReference type="AlphaFoldDB" id="A0A2H0VGJ4"/>
<dbReference type="PANTHER" id="PTHR13767:SF2">
    <property type="entry name" value="PSEUDOURIDYLATE SYNTHASE TRUB1"/>
    <property type="match status" value="1"/>
</dbReference>
<evidence type="ECO:0000256" key="3">
    <source>
        <dbReference type="ARBA" id="ARBA00022694"/>
    </source>
</evidence>
<gene>
    <name evidence="5 8" type="primary">truB</name>
    <name evidence="8" type="ORF">COT89_00775</name>
</gene>
<dbReference type="InterPro" id="IPR020103">
    <property type="entry name" value="PsdUridine_synth_cat_dom_sf"/>
</dbReference>
<feature type="active site" description="Nucleophile" evidence="5">
    <location>
        <position position="36"/>
    </location>
</feature>
<dbReference type="PANTHER" id="PTHR13767">
    <property type="entry name" value="TRNA-PSEUDOURIDINE SYNTHASE"/>
    <property type="match status" value="1"/>
</dbReference>
<comment type="catalytic activity">
    <reaction evidence="1 5">
        <text>uridine(55) in tRNA = pseudouridine(55) in tRNA</text>
        <dbReference type="Rhea" id="RHEA:42532"/>
        <dbReference type="Rhea" id="RHEA-COMP:10101"/>
        <dbReference type="Rhea" id="RHEA-COMP:10102"/>
        <dbReference type="ChEBI" id="CHEBI:65314"/>
        <dbReference type="ChEBI" id="CHEBI:65315"/>
        <dbReference type="EC" id="5.4.99.25"/>
    </reaction>
</comment>
<dbReference type="NCBIfam" id="TIGR00431">
    <property type="entry name" value="TruB"/>
    <property type="match status" value="1"/>
</dbReference>
<dbReference type="GO" id="GO:1990481">
    <property type="term" value="P:mRNA pseudouridine synthesis"/>
    <property type="evidence" value="ECO:0007669"/>
    <property type="project" value="TreeGrafter"/>
</dbReference>
<dbReference type="Proteomes" id="UP000231466">
    <property type="component" value="Unassembled WGS sequence"/>
</dbReference>
<dbReference type="InterPro" id="IPR002501">
    <property type="entry name" value="PsdUridine_synth_N"/>
</dbReference>
<evidence type="ECO:0000256" key="4">
    <source>
        <dbReference type="ARBA" id="ARBA00023235"/>
    </source>
</evidence>
<dbReference type="InterPro" id="IPR014780">
    <property type="entry name" value="tRNA_psdUridine_synth_TruB"/>
</dbReference>
<evidence type="ECO:0000256" key="2">
    <source>
        <dbReference type="ARBA" id="ARBA00005642"/>
    </source>
</evidence>
<dbReference type="HAMAP" id="MF_01080">
    <property type="entry name" value="TruB_bact"/>
    <property type="match status" value="1"/>
</dbReference>
<evidence type="ECO:0000313" key="8">
    <source>
        <dbReference type="EMBL" id="PIR98227.1"/>
    </source>
</evidence>
<protein>
    <recommendedName>
        <fullName evidence="5">tRNA pseudouridine synthase B</fullName>
        <ecNumber evidence="5">5.4.99.25</ecNumber>
    </recommendedName>
    <alternativeName>
        <fullName evidence="5">tRNA pseudouridine(55) synthase</fullName>
        <shortName evidence="5">Psi55 synthase</shortName>
    </alternativeName>
    <alternativeName>
        <fullName evidence="5">tRNA pseudouridylate synthase</fullName>
    </alternativeName>
    <alternativeName>
        <fullName evidence="5">tRNA-uridine isomerase</fullName>
    </alternativeName>
</protein>
<organism evidence="8 9">
    <name type="scientific">Candidatus Colwellbacteria bacterium CG10_big_fil_rev_8_21_14_0_10_42_22</name>
    <dbReference type="NCBI Taxonomy" id="1974540"/>
    <lineage>
        <taxon>Bacteria</taxon>
        <taxon>Candidatus Colwelliibacteriota</taxon>
    </lineage>
</organism>
<accession>A0A2H0VGJ4</accession>
<dbReference type="Pfam" id="PF16198">
    <property type="entry name" value="TruB_C_2"/>
    <property type="match status" value="1"/>
</dbReference>
<evidence type="ECO:0000256" key="5">
    <source>
        <dbReference type="HAMAP-Rule" id="MF_01080"/>
    </source>
</evidence>
<dbReference type="GO" id="GO:0031119">
    <property type="term" value="P:tRNA pseudouridine synthesis"/>
    <property type="evidence" value="ECO:0007669"/>
    <property type="project" value="UniProtKB-UniRule"/>
</dbReference>
<dbReference type="CDD" id="cd02573">
    <property type="entry name" value="PseudoU_synth_EcTruB"/>
    <property type="match status" value="1"/>
</dbReference>
<dbReference type="InterPro" id="IPR032819">
    <property type="entry name" value="TruB_C"/>
</dbReference>
<comment type="function">
    <text evidence="5">Responsible for synthesis of pseudouridine from uracil-55 in the psi GC loop of transfer RNAs.</text>
</comment>
<evidence type="ECO:0000256" key="1">
    <source>
        <dbReference type="ARBA" id="ARBA00000385"/>
    </source>
</evidence>
<dbReference type="EC" id="5.4.99.25" evidence="5"/>
<dbReference type="EMBL" id="PFAH01000002">
    <property type="protein sequence ID" value="PIR98227.1"/>
    <property type="molecule type" value="Genomic_DNA"/>
</dbReference>
<dbReference type="SUPFAM" id="SSF55120">
    <property type="entry name" value="Pseudouridine synthase"/>
    <property type="match status" value="1"/>
</dbReference>
<dbReference type="Gene3D" id="3.30.2350.10">
    <property type="entry name" value="Pseudouridine synthase"/>
    <property type="match status" value="1"/>
</dbReference>